<accession>A0ABP6YT29</accession>
<dbReference type="InterPro" id="IPR016193">
    <property type="entry name" value="Cytidine_deaminase-like"/>
</dbReference>
<comment type="similarity">
    <text evidence="3">Belongs to the FdhD family.</text>
</comment>
<dbReference type="PIRSF" id="PIRSF015626">
    <property type="entry name" value="FdhD"/>
    <property type="match status" value="1"/>
</dbReference>
<sequence>MGYEGVRTQVIRSAVLDVQGPSHRIPGGLTLRNMGHLVDRRPVVRVRGAGGPGATAITRPDSLAVEAPLTIKAGDTTIATTMRTPGHDLELALGWLVAEGAAHASADITELTSCDTDTVQVRLAPGVPVPQARLGATSSACGVCGSDSIAEVLNRRPLLSMKDVVEPLVDAGTLVSLPGKLREAQRAFDRTGGLHAAGLFTPEGELLCVREDVGRHNAVDKVVGWALTHGLLPASNTVLQVSGRASFELTQKATMAGIPLLSAVSAPSTLAVDLAEEAGLTLAGFVRGDSMNLYAHPERVRVEAAVSV</sequence>
<proteinExistence type="inferred from homology"/>
<reference evidence="5" key="1">
    <citation type="journal article" date="2019" name="Int. J. Syst. Evol. Microbiol.">
        <title>The Global Catalogue of Microorganisms (GCM) 10K type strain sequencing project: providing services to taxonomists for standard genome sequencing and annotation.</title>
        <authorList>
            <consortium name="The Broad Institute Genomics Platform"/>
            <consortium name="The Broad Institute Genome Sequencing Center for Infectious Disease"/>
            <person name="Wu L."/>
            <person name="Ma J."/>
        </authorList>
    </citation>
    <scope>NUCLEOTIDE SEQUENCE [LARGE SCALE GENOMIC DNA]</scope>
    <source>
        <strain evidence="5">JCM 16902</strain>
    </source>
</reference>
<comment type="caution">
    <text evidence="4">The sequence shown here is derived from an EMBL/GenBank/DDBJ whole genome shotgun (WGS) entry which is preliminary data.</text>
</comment>
<protein>
    <recommendedName>
        <fullName evidence="3">Sulfur carrier protein FdhD</fullName>
    </recommendedName>
</protein>
<dbReference type="NCBIfam" id="NF001943">
    <property type="entry name" value="PRK00724.1-2"/>
    <property type="match status" value="1"/>
</dbReference>
<dbReference type="InterPro" id="IPR003786">
    <property type="entry name" value="FdhD"/>
</dbReference>
<keyword evidence="5" id="KW-1185">Reference proteome</keyword>
<dbReference type="PANTHER" id="PTHR30592">
    <property type="entry name" value="FORMATE DEHYDROGENASE"/>
    <property type="match status" value="1"/>
</dbReference>
<dbReference type="EMBL" id="BAAAZO010000001">
    <property type="protein sequence ID" value="GAA3589956.1"/>
    <property type="molecule type" value="Genomic_DNA"/>
</dbReference>
<keyword evidence="2 3" id="KW-0501">Molybdenum cofactor biosynthesis</keyword>
<keyword evidence="1 3" id="KW-0963">Cytoplasm</keyword>
<evidence type="ECO:0000256" key="3">
    <source>
        <dbReference type="HAMAP-Rule" id="MF_00187"/>
    </source>
</evidence>
<comment type="caution">
    <text evidence="3">Lacks conserved residue(s) required for the propagation of feature annotation.</text>
</comment>
<evidence type="ECO:0000256" key="1">
    <source>
        <dbReference type="ARBA" id="ARBA00022490"/>
    </source>
</evidence>
<comment type="function">
    <text evidence="3">Required for formate dehydrogenase (FDH) activity. Acts as a sulfur carrier protein that transfers sulfur from IscS to the molybdenum cofactor prior to its insertion into FDH.</text>
</comment>
<dbReference type="NCBIfam" id="TIGR00129">
    <property type="entry name" value="fdhD_narQ"/>
    <property type="match status" value="1"/>
</dbReference>
<comment type="subcellular location">
    <subcellularLocation>
        <location evidence="3">Cytoplasm</location>
    </subcellularLocation>
</comment>
<evidence type="ECO:0000256" key="2">
    <source>
        <dbReference type="ARBA" id="ARBA00023150"/>
    </source>
</evidence>
<organism evidence="4 5">
    <name type="scientific">Kineosporia mesophila</name>
    <dbReference type="NCBI Taxonomy" id="566012"/>
    <lineage>
        <taxon>Bacteria</taxon>
        <taxon>Bacillati</taxon>
        <taxon>Actinomycetota</taxon>
        <taxon>Actinomycetes</taxon>
        <taxon>Kineosporiales</taxon>
        <taxon>Kineosporiaceae</taxon>
        <taxon>Kineosporia</taxon>
    </lineage>
</organism>
<dbReference type="HAMAP" id="MF_00187">
    <property type="entry name" value="FdhD"/>
    <property type="match status" value="1"/>
</dbReference>
<dbReference type="SUPFAM" id="SSF53927">
    <property type="entry name" value="Cytidine deaminase-like"/>
    <property type="match status" value="1"/>
</dbReference>
<evidence type="ECO:0000313" key="5">
    <source>
        <dbReference type="Proteomes" id="UP001501074"/>
    </source>
</evidence>
<dbReference type="PANTHER" id="PTHR30592:SF1">
    <property type="entry name" value="SULFUR CARRIER PROTEIN FDHD"/>
    <property type="match status" value="1"/>
</dbReference>
<evidence type="ECO:0000313" key="4">
    <source>
        <dbReference type="EMBL" id="GAA3589956.1"/>
    </source>
</evidence>
<dbReference type="Pfam" id="PF02634">
    <property type="entry name" value="FdhD-NarQ"/>
    <property type="match status" value="1"/>
</dbReference>
<dbReference type="Gene3D" id="3.40.140.10">
    <property type="entry name" value="Cytidine Deaminase, domain 2"/>
    <property type="match status" value="1"/>
</dbReference>
<feature type="active site" description="Cysteine persulfide intermediate" evidence="3">
    <location>
        <position position="141"/>
    </location>
</feature>
<dbReference type="Proteomes" id="UP001501074">
    <property type="component" value="Unassembled WGS sequence"/>
</dbReference>
<name>A0ABP6YT29_9ACTN</name>
<dbReference type="Gene3D" id="3.10.20.10">
    <property type="match status" value="1"/>
</dbReference>
<gene>
    <name evidence="3 4" type="primary">fdhD</name>
    <name evidence="4" type="ORF">GCM10022223_00530</name>
</gene>